<name>A0AAW1TBM3_9CHLO</name>
<organism evidence="1 2">
    <name type="scientific">Apatococcus fuscideae</name>
    <dbReference type="NCBI Taxonomy" id="2026836"/>
    <lineage>
        <taxon>Eukaryota</taxon>
        <taxon>Viridiplantae</taxon>
        <taxon>Chlorophyta</taxon>
        <taxon>core chlorophytes</taxon>
        <taxon>Trebouxiophyceae</taxon>
        <taxon>Chlorellales</taxon>
        <taxon>Chlorellaceae</taxon>
        <taxon>Apatococcus</taxon>
    </lineage>
</organism>
<dbReference type="AlphaFoldDB" id="A0AAW1TBM3"/>
<sequence>MFLHLPVVQDKLAFSSTCKAAHLASLVGRWLTSELGCLADHASSFHALAKMAMAIPAVEGRTMRRSASVQWQAAWASFVHLQDVVWHTKAMHLQPCGHDVDAPDVQFPTWVQYLTLTLDSPFPELLNSASVG</sequence>
<proteinExistence type="predicted"/>
<evidence type="ECO:0000313" key="2">
    <source>
        <dbReference type="Proteomes" id="UP001485043"/>
    </source>
</evidence>
<dbReference type="EMBL" id="JALJOV010000210">
    <property type="protein sequence ID" value="KAK9865861.1"/>
    <property type="molecule type" value="Genomic_DNA"/>
</dbReference>
<accession>A0AAW1TBM3</accession>
<keyword evidence="2" id="KW-1185">Reference proteome</keyword>
<evidence type="ECO:0000313" key="1">
    <source>
        <dbReference type="EMBL" id="KAK9865861.1"/>
    </source>
</evidence>
<dbReference type="Proteomes" id="UP001485043">
    <property type="component" value="Unassembled WGS sequence"/>
</dbReference>
<comment type="caution">
    <text evidence="1">The sequence shown here is derived from an EMBL/GenBank/DDBJ whole genome shotgun (WGS) entry which is preliminary data.</text>
</comment>
<gene>
    <name evidence="1" type="ORF">WJX84_000842</name>
</gene>
<protein>
    <submittedName>
        <fullName evidence="1">Uncharacterized protein</fullName>
    </submittedName>
</protein>
<reference evidence="1 2" key="1">
    <citation type="journal article" date="2024" name="Nat. Commun.">
        <title>Phylogenomics reveals the evolutionary origins of lichenization in chlorophyte algae.</title>
        <authorList>
            <person name="Puginier C."/>
            <person name="Libourel C."/>
            <person name="Otte J."/>
            <person name="Skaloud P."/>
            <person name="Haon M."/>
            <person name="Grisel S."/>
            <person name="Petersen M."/>
            <person name="Berrin J.G."/>
            <person name="Delaux P.M."/>
            <person name="Dal Grande F."/>
            <person name="Keller J."/>
        </authorList>
    </citation>
    <scope>NUCLEOTIDE SEQUENCE [LARGE SCALE GENOMIC DNA]</scope>
    <source>
        <strain evidence="1 2">SAG 2523</strain>
    </source>
</reference>